<dbReference type="STRING" id="35756.GCA_001044155_02048"/>
<protein>
    <recommendedName>
        <fullName evidence="3">GIY-YIG domain-containing protein</fullName>
    </recommendedName>
</protein>
<dbReference type="OrthoDB" id="4865220at2"/>
<reference evidence="1 2" key="1">
    <citation type="submission" date="2018-06" db="EMBL/GenBank/DDBJ databases">
        <authorList>
            <consortium name="Pathogen Informatics"/>
            <person name="Doyle S."/>
        </authorList>
    </citation>
    <scope>NUCLEOTIDE SEQUENCE [LARGE SCALE GENOMIC DNA]</scope>
    <source>
        <strain evidence="1 2">NCTC11862</strain>
    </source>
</reference>
<dbReference type="RefSeq" id="WP_018582616.1">
    <property type="nucleotide sequence ID" value="NZ_UFXQ01000001.1"/>
</dbReference>
<evidence type="ECO:0008006" key="3">
    <source>
        <dbReference type="Google" id="ProtNLM"/>
    </source>
</evidence>
<dbReference type="Proteomes" id="UP000254467">
    <property type="component" value="Unassembled WGS sequence"/>
</dbReference>
<accession>A0A376CNA4</accession>
<dbReference type="CDD" id="cd00719">
    <property type="entry name" value="GIY-YIG_SF"/>
    <property type="match status" value="1"/>
</dbReference>
<keyword evidence="2" id="KW-1185">Reference proteome</keyword>
<sequence>MVNPLGEETTLETSSLRLEGIKYDVSELESIAIILRDEETLRGLYRLTFADSFLYAGQSKNVVTRFAQHRRRWDDIVAFEFFPLPVGDLSAAEKLLIGVTERTNSLRNIKDTRRPLGTDEIQISVEEHLSIALPWERSKRVRPQQGINSASTLKFAELSNYDIYPLLRQVVGWYLYNAVPDVINTQRHLWTITCLPSTNKTANSFRLLSLNVGNLETLVAVANKEENGAFSYTLFINGERTEDIFEEEDLHLQWVYSYEKYNLTPVTRLVVTLPAIVDAIYHVKPIPQLEEMLEAAYRLNVKLMRSGNTMFKRFHSELLASDSIAAALTWQGEDWHALET</sequence>
<evidence type="ECO:0000313" key="2">
    <source>
        <dbReference type="Proteomes" id="UP000254467"/>
    </source>
</evidence>
<organism evidence="1 2">
    <name type="scientific">Corynebacterium pilosum</name>
    <dbReference type="NCBI Taxonomy" id="35756"/>
    <lineage>
        <taxon>Bacteria</taxon>
        <taxon>Bacillati</taxon>
        <taxon>Actinomycetota</taxon>
        <taxon>Actinomycetes</taxon>
        <taxon>Mycobacteriales</taxon>
        <taxon>Corynebacteriaceae</taxon>
        <taxon>Corynebacterium</taxon>
    </lineage>
</organism>
<proteinExistence type="predicted"/>
<name>A0A376CNA4_9CORY</name>
<gene>
    <name evidence="1" type="ORF">NCTC11862_01574</name>
</gene>
<dbReference type="EMBL" id="UFXQ01000001">
    <property type="protein sequence ID" value="STC69775.1"/>
    <property type="molecule type" value="Genomic_DNA"/>
</dbReference>
<dbReference type="AlphaFoldDB" id="A0A376CNA4"/>
<evidence type="ECO:0000313" key="1">
    <source>
        <dbReference type="EMBL" id="STC69775.1"/>
    </source>
</evidence>